<dbReference type="PROSITE" id="PS51257">
    <property type="entry name" value="PROKAR_LIPOPROTEIN"/>
    <property type="match status" value="1"/>
</dbReference>
<dbReference type="OrthoDB" id="9766256at2"/>
<keyword evidence="1" id="KW-0732">Signal</keyword>
<evidence type="ECO:0000313" key="2">
    <source>
        <dbReference type="EMBL" id="PRY53817.1"/>
    </source>
</evidence>
<dbReference type="EMBL" id="PVTH01000003">
    <property type="protein sequence ID" value="PRY53817.1"/>
    <property type="molecule type" value="Genomic_DNA"/>
</dbReference>
<dbReference type="Gene3D" id="1.25.40.390">
    <property type="match status" value="1"/>
</dbReference>
<accession>A0A2T0U7D0</accession>
<evidence type="ECO:0000256" key="1">
    <source>
        <dbReference type="SAM" id="SignalP"/>
    </source>
</evidence>
<reference evidence="2 3" key="1">
    <citation type="submission" date="2018-03" db="EMBL/GenBank/DDBJ databases">
        <title>Genomic Encyclopedia of Type Strains, Phase III (KMG-III): the genomes of soil and plant-associated and newly described type strains.</title>
        <authorList>
            <person name="Whitman W."/>
        </authorList>
    </citation>
    <scope>NUCLEOTIDE SEQUENCE [LARGE SCALE GENOMIC DNA]</scope>
    <source>
        <strain evidence="2 3">CGMCC 1.9313</strain>
    </source>
</reference>
<dbReference type="InterPro" id="IPR041662">
    <property type="entry name" value="SusD-like_2"/>
</dbReference>
<comment type="caution">
    <text evidence="2">The sequence shown here is derived from an EMBL/GenBank/DDBJ whole genome shotgun (WGS) entry which is preliminary data.</text>
</comment>
<keyword evidence="3" id="KW-1185">Reference proteome</keyword>
<dbReference type="Pfam" id="PF12771">
    <property type="entry name" value="SusD-like_2"/>
    <property type="match status" value="1"/>
</dbReference>
<gene>
    <name evidence="2" type="ORF">B0I27_103290</name>
</gene>
<organism evidence="2 3">
    <name type="scientific">Arcticibacter pallidicorallinus</name>
    <dbReference type="NCBI Taxonomy" id="1259464"/>
    <lineage>
        <taxon>Bacteria</taxon>
        <taxon>Pseudomonadati</taxon>
        <taxon>Bacteroidota</taxon>
        <taxon>Sphingobacteriia</taxon>
        <taxon>Sphingobacteriales</taxon>
        <taxon>Sphingobacteriaceae</taxon>
        <taxon>Arcticibacter</taxon>
    </lineage>
</organism>
<protein>
    <submittedName>
        <fullName evidence="2">SusD-like starch-binding protein associating with outer membrane</fullName>
    </submittedName>
</protein>
<feature type="chain" id="PRO_5015573652" evidence="1">
    <location>
        <begin position="27"/>
        <end position="494"/>
    </location>
</feature>
<dbReference type="AlphaFoldDB" id="A0A2T0U7D0"/>
<evidence type="ECO:0000313" key="3">
    <source>
        <dbReference type="Proteomes" id="UP000238034"/>
    </source>
</evidence>
<dbReference type="InterPro" id="IPR011990">
    <property type="entry name" value="TPR-like_helical_dom_sf"/>
</dbReference>
<dbReference type="SUPFAM" id="SSF48452">
    <property type="entry name" value="TPR-like"/>
    <property type="match status" value="1"/>
</dbReference>
<dbReference type="Proteomes" id="UP000238034">
    <property type="component" value="Unassembled WGS sequence"/>
</dbReference>
<feature type="signal peptide" evidence="1">
    <location>
        <begin position="1"/>
        <end position="26"/>
    </location>
</feature>
<sequence length="494" mass="54401">MKFKIFNKIKAIGLSSIILISTSCSDFLDVNETPNNPTAVPPSALLPTALSGSAFANSNELNRFASTIMSVTYGAANDPAAWDIYNTDGADFGNQWRFEIYNGALINYERLLETSEDLNANSYKGIAKIMKAYTFALTTDSWGDVPYSEALQGDANPQPRIDSQKDIYLGNPSSNIQSLFDLVKEGLSDLDKESSVDPGVDDIAYGFPQYSDKIANWKRAGNSLLLKLAIQISRVEPEKARQIITEVIQGNNYIVNNSQDLTIKFGGQVGSQAPTHTYTNVSSFRNDLMISTRFVNLLKGLNDPRLPKFVTKPGTDYVTVDNGARGLTLPATATWSRFSSYVTGVNGEGPVRLLANFQRAFILAEAAVRLGTPGDPQALYTEGIRASMSSAGLTESEIDGYFAANPQVVTLSGTTEDRIRQIITQKYIAQYGNGLEQWNDWRRTGYPVLAQHQNAVGVDGTRPVRTPYINEEISRNPNFPDNVYSNVKVWWDID</sequence>
<name>A0A2T0U7D0_9SPHI</name>
<proteinExistence type="predicted"/>